<dbReference type="InterPro" id="IPR008844">
    <property type="entry name" value="Spore_GerAC-like"/>
</dbReference>
<dbReference type="EMBL" id="CP003235">
    <property type="protein sequence ID" value="AFC31220.1"/>
    <property type="molecule type" value="Genomic_DNA"/>
</dbReference>
<dbReference type="Gene3D" id="3.30.300.210">
    <property type="entry name" value="Nutrient germinant receptor protein C, domain 3"/>
    <property type="match status" value="1"/>
</dbReference>
<dbReference type="Pfam" id="PF05504">
    <property type="entry name" value="Spore_GerAC"/>
    <property type="match status" value="1"/>
</dbReference>
<evidence type="ECO:0000256" key="4">
    <source>
        <dbReference type="ARBA" id="ARBA00022729"/>
    </source>
</evidence>
<dbReference type="InterPro" id="IPR038501">
    <property type="entry name" value="Spore_GerAC_C_sf"/>
</dbReference>
<feature type="domain" description="Spore germination protein N-terminal" evidence="9">
    <location>
        <begin position="21"/>
        <end position="191"/>
    </location>
</feature>
<keyword evidence="7" id="KW-0449">Lipoprotein</keyword>
<keyword evidence="6" id="KW-0564">Palmitate</keyword>
<gene>
    <name evidence="10" type="ORF">PM3016_4456</name>
</gene>
<dbReference type="PANTHER" id="PTHR35789">
    <property type="entry name" value="SPORE GERMINATION PROTEIN B3"/>
    <property type="match status" value="1"/>
</dbReference>
<keyword evidence="4" id="KW-0732">Signal</keyword>
<name>H6NQ29_9BACL</name>
<dbReference type="NCBIfam" id="TIGR02887">
    <property type="entry name" value="spore_ger_x_C"/>
    <property type="match status" value="1"/>
</dbReference>
<evidence type="ECO:0000313" key="10">
    <source>
        <dbReference type="EMBL" id="AFC31220.1"/>
    </source>
</evidence>
<evidence type="ECO:0000259" key="9">
    <source>
        <dbReference type="Pfam" id="PF25198"/>
    </source>
</evidence>
<evidence type="ECO:0000256" key="3">
    <source>
        <dbReference type="ARBA" id="ARBA00022544"/>
    </source>
</evidence>
<dbReference type="PROSITE" id="PS51257">
    <property type="entry name" value="PROKAR_LIPOPROTEIN"/>
    <property type="match status" value="1"/>
</dbReference>
<reference evidence="10 11" key="1">
    <citation type="journal article" date="2012" name="J. Bacteriol.">
        <title>Complete Genome Sequence of Paenibacillus mucilaginosus 3016, a Bacterium Functional as Microbial Fertilizer.</title>
        <authorList>
            <person name="Ma M."/>
            <person name="Wang Z."/>
            <person name="Li L."/>
            <person name="Jiang X."/>
            <person name="Guan D."/>
            <person name="Cao F."/>
            <person name="Chen H."/>
            <person name="Wang X."/>
            <person name="Shen D."/>
            <person name="Du B."/>
            <person name="Li J."/>
        </authorList>
    </citation>
    <scope>NUCLEOTIDE SEQUENCE [LARGE SCALE GENOMIC DNA]</scope>
    <source>
        <strain evidence="10 11">3016</strain>
    </source>
</reference>
<keyword evidence="5" id="KW-0472">Membrane</keyword>
<dbReference type="Pfam" id="PF25198">
    <property type="entry name" value="Spore_GerAC_N"/>
    <property type="match status" value="1"/>
</dbReference>
<organism evidence="10 11">
    <name type="scientific">Paenibacillus mucilaginosus 3016</name>
    <dbReference type="NCBI Taxonomy" id="1116391"/>
    <lineage>
        <taxon>Bacteria</taxon>
        <taxon>Bacillati</taxon>
        <taxon>Bacillota</taxon>
        <taxon>Bacilli</taxon>
        <taxon>Bacillales</taxon>
        <taxon>Paenibacillaceae</taxon>
        <taxon>Paenibacillus</taxon>
    </lineage>
</organism>
<comment type="similarity">
    <text evidence="2">Belongs to the GerABKC lipoprotein family.</text>
</comment>
<dbReference type="GO" id="GO:0009847">
    <property type="term" value="P:spore germination"/>
    <property type="evidence" value="ECO:0007669"/>
    <property type="project" value="InterPro"/>
</dbReference>
<dbReference type="RefSeq" id="WP_014370972.1">
    <property type="nucleotide sequence ID" value="NC_016935.1"/>
</dbReference>
<dbReference type="HOGENOM" id="CLU_051140_0_2_9"/>
<dbReference type="AlphaFoldDB" id="H6NQ29"/>
<evidence type="ECO:0000256" key="7">
    <source>
        <dbReference type="ARBA" id="ARBA00023288"/>
    </source>
</evidence>
<dbReference type="STRING" id="1116391.PM3016_4456"/>
<dbReference type="PANTHER" id="PTHR35789:SF1">
    <property type="entry name" value="SPORE GERMINATION PROTEIN B3"/>
    <property type="match status" value="1"/>
</dbReference>
<dbReference type="GO" id="GO:0016020">
    <property type="term" value="C:membrane"/>
    <property type="evidence" value="ECO:0007669"/>
    <property type="project" value="UniProtKB-SubCell"/>
</dbReference>
<accession>H6NQ29</accession>
<dbReference type="InterPro" id="IPR046953">
    <property type="entry name" value="Spore_GerAC-like_C"/>
</dbReference>
<evidence type="ECO:0000313" key="11">
    <source>
        <dbReference type="Proteomes" id="UP000007523"/>
    </source>
</evidence>
<evidence type="ECO:0008006" key="12">
    <source>
        <dbReference type="Google" id="ProtNLM"/>
    </source>
</evidence>
<evidence type="ECO:0000256" key="5">
    <source>
        <dbReference type="ARBA" id="ARBA00023136"/>
    </source>
</evidence>
<dbReference type="KEGG" id="pmq:PM3016_4456"/>
<evidence type="ECO:0000259" key="8">
    <source>
        <dbReference type="Pfam" id="PF05504"/>
    </source>
</evidence>
<feature type="domain" description="Spore germination GerAC-like C-terminal" evidence="8">
    <location>
        <begin position="227"/>
        <end position="397"/>
    </location>
</feature>
<keyword evidence="11" id="KW-1185">Reference proteome</keyword>
<dbReference type="Proteomes" id="UP000007523">
    <property type="component" value="Chromosome"/>
</dbReference>
<evidence type="ECO:0000256" key="2">
    <source>
        <dbReference type="ARBA" id="ARBA00007886"/>
    </source>
</evidence>
<comment type="subcellular location">
    <subcellularLocation>
        <location evidence="1">Membrane</location>
        <topology evidence="1">Lipid-anchor</topology>
    </subcellularLocation>
</comment>
<sequence>MKLLKMLPFLPLLLLLSGCWDRLELEEQAFVVVVGLDSGPNHTVAVTFQIANPQVGSSDKGSAQNEPPSDIVTFNAADILSAKELANSVITRKISFAHLRTVIVSQEFAKSGLFHRILGSSVRDPEMRREINLIVSKEKASDFVKNNKPKLETRPHKYYAFMQERWRDTGYVPYSTLNRYMQRLGDDTLFLAIYATASKKETKYSKNEDNYLAGQIPHKGGDPVEIMGSAVFRAGKMIGTLTGEETRYALFLRRKSLTHSFIATYPDPLNEEYQITCRFMKNGKAKIKMNAKSDPAQVSVRIPFRVQVLSTASFVDYASDAEKQRQLKDGLQRKLADRIKQLVAKTQRTYKGEPFLWHLIARNQFWTLDEYESYNWSEQYTRAQVQVQVDLTIVNFGKQVEPPIMHISGDEQP</sequence>
<protein>
    <recommendedName>
        <fullName evidence="12">Germination protein, GerC family</fullName>
    </recommendedName>
</protein>
<proteinExistence type="inferred from homology"/>
<evidence type="ECO:0000256" key="6">
    <source>
        <dbReference type="ARBA" id="ARBA00023139"/>
    </source>
</evidence>
<dbReference type="InterPro" id="IPR057336">
    <property type="entry name" value="GerAC_N"/>
</dbReference>
<evidence type="ECO:0000256" key="1">
    <source>
        <dbReference type="ARBA" id="ARBA00004635"/>
    </source>
</evidence>
<keyword evidence="3" id="KW-0309">Germination</keyword>